<proteinExistence type="predicted"/>
<feature type="signal peptide" evidence="1">
    <location>
        <begin position="1"/>
        <end position="20"/>
    </location>
</feature>
<evidence type="ECO:0000313" key="3">
    <source>
        <dbReference type="Proteomes" id="UP000249619"/>
    </source>
</evidence>
<sequence length="64" mass="6882">MQATTIITFAVALFAGAALAKDKKTVTVTERSVPVATAPAVAVKCEDRIGWDSIAVEMEEYTFF</sequence>
<dbReference type="EMBL" id="QGDH01000090">
    <property type="protein sequence ID" value="RAR08195.1"/>
    <property type="molecule type" value="Genomic_DNA"/>
</dbReference>
<evidence type="ECO:0000313" key="2">
    <source>
        <dbReference type="EMBL" id="RAR08195.1"/>
    </source>
</evidence>
<keyword evidence="1" id="KW-0732">Signal</keyword>
<evidence type="ECO:0000256" key="1">
    <source>
        <dbReference type="SAM" id="SignalP"/>
    </source>
</evidence>
<comment type="caution">
    <text evidence="2">The sequence shown here is derived from an EMBL/GenBank/DDBJ whole genome shotgun (WGS) entry which is preliminary data.</text>
</comment>
<protein>
    <submittedName>
        <fullName evidence="2">Uncharacterized protein</fullName>
    </submittedName>
</protein>
<gene>
    <name evidence="2" type="ORF">DDE83_006112</name>
</gene>
<accession>A0A364MZX5</accession>
<dbReference type="Proteomes" id="UP000249619">
    <property type="component" value="Unassembled WGS sequence"/>
</dbReference>
<feature type="chain" id="PRO_5016610764" evidence="1">
    <location>
        <begin position="21"/>
        <end position="64"/>
    </location>
</feature>
<dbReference type="AlphaFoldDB" id="A0A364MZX5"/>
<organism evidence="2 3">
    <name type="scientific">Stemphylium lycopersici</name>
    <name type="common">Tomato gray leaf spot disease fungus</name>
    <name type="synonym">Thyrospora lycopersici</name>
    <dbReference type="NCBI Taxonomy" id="183478"/>
    <lineage>
        <taxon>Eukaryota</taxon>
        <taxon>Fungi</taxon>
        <taxon>Dikarya</taxon>
        <taxon>Ascomycota</taxon>
        <taxon>Pezizomycotina</taxon>
        <taxon>Dothideomycetes</taxon>
        <taxon>Pleosporomycetidae</taxon>
        <taxon>Pleosporales</taxon>
        <taxon>Pleosporineae</taxon>
        <taxon>Pleosporaceae</taxon>
        <taxon>Stemphylium</taxon>
    </lineage>
</organism>
<name>A0A364MZX5_STELY</name>
<reference evidence="3" key="1">
    <citation type="submission" date="2018-05" db="EMBL/GenBank/DDBJ databases">
        <title>Draft genome sequence of Stemphylium lycopersici strain CIDEFI 213.</title>
        <authorList>
            <person name="Medina R."/>
            <person name="Franco M.E.E."/>
            <person name="Lucentini C.G."/>
            <person name="Saparrat M.C.N."/>
            <person name="Balatti P.A."/>
        </authorList>
    </citation>
    <scope>NUCLEOTIDE SEQUENCE [LARGE SCALE GENOMIC DNA]</scope>
    <source>
        <strain evidence="3">CIDEFI 213</strain>
    </source>
</reference>
<keyword evidence="3" id="KW-1185">Reference proteome</keyword>